<feature type="region of interest" description="Disordered" evidence="5">
    <location>
        <begin position="195"/>
        <end position="216"/>
    </location>
</feature>
<gene>
    <name evidence="4" type="primary">aat</name>
    <name evidence="6" type="ORF">SAMN05444004_10822</name>
</gene>
<keyword evidence="1 4" id="KW-0963">Cytoplasm</keyword>
<evidence type="ECO:0000313" key="7">
    <source>
        <dbReference type="Proteomes" id="UP000198914"/>
    </source>
</evidence>
<comment type="subcellular location">
    <subcellularLocation>
        <location evidence="4">Cytoplasm</location>
    </subcellularLocation>
</comment>
<proteinExistence type="inferred from homology"/>
<evidence type="ECO:0000256" key="3">
    <source>
        <dbReference type="ARBA" id="ARBA00023315"/>
    </source>
</evidence>
<dbReference type="GO" id="GO:0005737">
    <property type="term" value="C:cytoplasm"/>
    <property type="evidence" value="ECO:0007669"/>
    <property type="project" value="UniProtKB-SubCell"/>
</dbReference>
<dbReference type="GO" id="GO:0008914">
    <property type="term" value="F:leucyl-tRNA--protein transferase activity"/>
    <property type="evidence" value="ECO:0007669"/>
    <property type="project" value="UniProtKB-UniRule"/>
</dbReference>
<dbReference type="PANTHER" id="PTHR30098">
    <property type="entry name" value="LEUCYL/PHENYLALANYL-TRNA--PROTEIN TRANSFERASE"/>
    <property type="match status" value="1"/>
</dbReference>
<keyword evidence="2 4" id="KW-0808">Transferase</keyword>
<reference evidence="7" key="1">
    <citation type="submission" date="2016-10" db="EMBL/GenBank/DDBJ databases">
        <authorList>
            <person name="Varghese N."/>
            <person name="Submissions S."/>
        </authorList>
    </citation>
    <scope>NUCLEOTIDE SEQUENCE [LARGE SCALE GENOMIC DNA]</scope>
    <source>
        <strain evidence="7">DSM 100420</strain>
    </source>
</reference>
<dbReference type="Pfam" id="PF03588">
    <property type="entry name" value="Leu_Phe_trans"/>
    <property type="match status" value="1"/>
</dbReference>
<evidence type="ECO:0000256" key="2">
    <source>
        <dbReference type="ARBA" id="ARBA00022679"/>
    </source>
</evidence>
<organism evidence="6 7">
    <name type="scientific">Jannaschia faecimaris</name>
    <dbReference type="NCBI Taxonomy" id="1244108"/>
    <lineage>
        <taxon>Bacteria</taxon>
        <taxon>Pseudomonadati</taxon>
        <taxon>Pseudomonadota</taxon>
        <taxon>Alphaproteobacteria</taxon>
        <taxon>Rhodobacterales</taxon>
        <taxon>Roseobacteraceae</taxon>
        <taxon>Jannaschia</taxon>
    </lineage>
</organism>
<dbReference type="GO" id="GO:0030163">
    <property type="term" value="P:protein catabolic process"/>
    <property type="evidence" value="ECO:0007669"/>
    <property type="project" value="UniProtKB-UniRule"/>
</dbReference>
<keyword evidence="7" id="KW-1185">Reference proteome</keyword>
<feature type="compositionally biased region" description="Polar residues" evidence="5">
    <location>
        <begin position="203"/>
        <end position="216"/>
    </location>
</feature>
<comment type="similarity">
    <text evidence="4">Belongs to the L/F-transferase family.</text>
</comment>
<comment type="catalytic activity">
    <reaction evidence="4">
        <text>N-terminal L-arginyl-[protein] + L-leucyl-tRNA(Leu) = N-terminal L-leucyl-L-arginyl-[protein] + tRNA(Leu) + H(+)</text>
        <dbReference type="Rhea" id="RHEA:50416"/>
        <dbReference type="Rhea" id="RHEA-COMP:9613"/>
        <dbReference type="Rhea" id="RHEA-COMP:9622"/>
        <dbReference type="Rhea" id="RHEA-COMP:12672"/>
        <dbReference type="Rhea" id="RHEA-COMP:12673"/>
        <dbReference type="ChEBI" id="CHEBI:15378"/>
        <dbReference type="ChEBI" id="CHEBI:64719"/>
        <dbReference type="ChEBI" id="CHEBI:78442"/>
        <dbReference type="ChEBI" id="CHEBI:78494"/>
        <dbReference type="ChEBI" id="CHEBI:133044"/>
        <dbReference type="EC" id="2.3.2.6"/>
    </reaction>
</comment>
<dbReference type="RefSeq" id="WP_092645631.1">
    <property type="nucleotide sequence ID" value="NZ_FNPX01000008.1"/>
</dbReference>
<comment type="catalytic activity">
    <reaction evidence="4">
        <text>N-terminal L-lysyl-[protein] + L-leucyl-tRNA(Leu) = N-terminal L-leucyl-L-lysyl-[protein] + tRNA(Leu) + H(+)</text>
        <dbReference type="Rhea" id="RHEA:12340"/>
        <dbReference type="Rhea" id="RHEA-COMP:9613"/>
        <dbReference type="Rhea" id="RHEA-COMP:9622"/>
        <dbReference type="Rhea" id="RHEA-COMP:12670"/>
        <dbReference type="Rhea" id="RHEA-COMP:12671"/>
        <dbReference type="ChEBI" id="CHEBI:15378"/>
        <dbReference type="ChEBI" id="CHEBI:65249"/>
        <dbReference type="ChEBI" id="CHEBI:78442"/>
        <dbReference type="ChEBI" id="CHEBI:78494"/>
        <dbReference type="ChEBI" id="CHEBI:133043"/>
        <dbReference type="EC" id="2.3.2.6"/>
    </reaction>
</comment>
<dbReference type="Proteomes" id="UP000198914">
    <property type="component" value="Unassembled WGS sequence"/>
</dbReference>
<dbReference type="SUPFAM" id="SSF55729">
    <property type="entry name" value="Acyl-CoA N-acyltransferases (Nat)"/>
    <property type="match status" value="1"/>
</dbReference>
<dbReference type="OrthoDB" id="9790282at2"/>
<evidence type="ECO:0000256" key="4">
    <source>
        <dbReference type="HAMAP-Rule" id="MF_00688"/>
    </source>
</evidence>
<evidence type="ECO:0000313" key="6">
    <source>
        <dbReference type="EMBL" id="SDZ22356.1"/>
    </source>
</evidence>
<dbReference type="Gene3D" id="3.40.630.70">
    <property type="entry name" value="Leucyl/phenylalanyl-tRNA-protein transferase, C-terminal domain"/>
    <property type="match status" value="1"/>
</dbReference>
<accession>A0A1H3R9Q3</accession>
<dbReference type="InterPro" id="IPR004616">
    <property type="entry name" value="Leu/Phe-tRNA_Trfase"/>
</dbReference>
<protein>
    <recommendedName>
        <fullName evidence="4">Leucyl/phenylalanyl-tRNA--protein transferase</fullName>
        <ecNumber evidence="4">2.3.2.6</ecNumber>
    </recommendedName>
    <alternativeName>
        <fullName evidence="4">L/F-transferase</fullName>
    </alternativeName>
    <alternativeName>
        <fullName evidence="4">Leucyltransferase</fullName>
    </alternativeName>
    <alternativeName>
        <fullName evidence="4">Phenyalanyltransferase</fullName>
    </alternativeName>
</protein>
<dbReference type="InterPro" id="IPR016181">
    <property type="entry name" value="Acyl_CoA_acyltransferase"/>
</dbReference>
<evidence type="ECO:0000256" key="5">
    <source>
        <dbReference type="SAM" id="MobiDB-lite"/>
    </source>
</evidence>
<sequence length="216" mass="24113">MPRDTPPITPETLLMAYASGVFPMAEGRSDPEIFWVDPKTRGVLPLDGFRMSRSLSKTIAQERFVVTLNEDFEGVLAGCADREETWINQEIAALYRELHKSAFAHSLEIWADHGQRLVGGVYGVTLGSAFFGESMFSHARDASKIALAYMVTLLRQQGFTLFDTQFLTDHLASLGAVEIPRAQYHRQLTHALGRQARLDGPMPQSTSVRQLRTQTS</sequence>
<comment type="catalytic activity">
    <reaction evidence="4">
        <text>L-phenylalanyl-tRNA(Phe) + an N-terminal L-alpha-aminoacyl-[protein] = an N-terminal L-phenylalanyl-L-alpha-aminoacyl-[protein] + tRNA(Phe)</text>
        <dbReference type="Rhea" id="RHEA:43632"/>
        <dbReference type="Rhea" id="RHEA-COMP:9668"/>
        <dbReference type="Rhea" id="RHEA-COMP:9699"/>
        <dbReference type="Rhea" id="RHEA-COMP:10636"/>
        <dbReference type="Rhea" id="RHEA-COMP:10637"/>
        <dbReference type="ChEBI" id="CHEBI:78442"/>
        <dbReference type="ChEBI" id="CHEBI:78531"/>
        <dbReference type="ChEBI" id="CHEBI:78597"/>
        <dbReference type="ChEBI" id="CHEBI:83561"/>
        <dbReference type="EC" id="2.3.2.6"/>
    </reaction>
</comment>
<dbReference type="NCBIfam" id="TIGR00667">
    <property type="entry name" value="aat"/>
    <property type="match status" value="1"/>
</dbReference>
<evidence type="ECO:0000256" key="1">
    <source>
        <dbReference type="ARBA" id="ARBA00022490"/>
    </source>
</evidence>
<dbReference type="EC" id="2.3.2.6" evidence="4"/>
<dbReference type="AlphaFoldDB" id="A0A1H3R9Q3"/>
<dbReference type="STRING" id="1244108.SAMN05444004_10822"/>
<dbReference type="FunFam" id="3.40.630.70:FF:000001">
    <property type="entry name" value="Leucyl/phenylalanyl-tRNA--protein transferase"/>
    <property type="match status" value="1"/>
</dbReference>
<dbReference type="EMBL" id="FNPX01000008">
    <property type="protein sequence ID" value="SDZ22356.1"/>
    <property type="molecule type" value="Genomic_DNA"/>
</dbReference>
<dbReference type="InterPro" id="IPR042203">
    <property type="entry name" value="Leu/Phe-tRNA_Trfase_C"/>
</dbReference>
<dbReference type="HAMAP" id="MF_00688">
    <property type="entry name" value="Leu_Phe_trans"/>
    <property type="match status" value="1"/>
</dbReference>
<keyword evidence="3 4" id="KW-0012">Acyltransferase</keyword>
<comment type="function">
    <text evidence="4">Functions in the N-end rule pathway of protein degradation where it conjugates Leu, Phe and, less efficiently, Met from aminoacyl-tRNAs to the N-termini of proteins containing an N-terminal arginine or lysine.</text>
</comment>
<name>A0A1H3R9Q3_9RHOB</name>
<dbReference type="PANTHER" id="PTHR30098:SF2">
    <property type="entry name" value="LEUCYL_PHENYLALANYL-TRNA--PROTEIN TRANSFERASE"/>
    <property type="match status" value="1"/>
</dbReference>